<evidence type="ECO:0000313" key="1">
    <source>
        <dbReference type="EMBL" id="KJU83866.1"/>
    </source>
</evidence>
<dbReference type="AlphaFoldDB" id="A0A0F3GPH7"/>
<comment type="caution">
    <text evidence="2">The sequence shown here is derived from an EMBL/GenBank/DDBJ whole genome shotgun (WGS) entry which is preliminary data.</text>
</comment>
<dbReference type="EMBL" id="LACI01001701">
    <property type="protein sequence ID" value="KJU83866.1"/>
    <property type="molecule type" value="Genomic_DNA"/>
</dbReference>
<name>A0A0F3GPH7_9BACT</name>
<protein>
    <submittedName>
        <fullName evidence="2">Uncharacterized protein</fullName>
    </submittedName>
</protein>
<proteinExistence type="predicted"/>
<sequence length="64" mass="7353">MFAKIPQLNIEPLTPTAYRGPAHHLSADTTDSIHRMLMEALIFCQDKFFTPLHTKTIPQDLYPK</sequence>
<dbReference type="EMBL" id="LACI01001701">
    <property type="protein sequence ID" value="KJU83869.1"/>
    <property type="molecule type" value="Genomic_DNA"/>
</dbReference>
<accession>A0A0F3GPH7</accession>
<dbReference type="Proteomes" id="UP000033423">
    <property type="component" value="Unassembled WGS sequence"/>
</dbReference>
<evidence type="ECO:0000313" key="2">
    <source>
        <dbReference type="EMBL" id="KJU83869.1"/>
    </source>
</evidence>
<gene>
    <name evidence="1" type="ORF">MBAV_003937</name>
    <name evidence="2" type="ORF">MBAV_003940</name>
</gene>
<keyword evidence="3" id="KW-1185">Reference proteome</keyword>
<organism evidence="2 3">
    <name type="scientific">Candidatus Magnetobacterium bavaricum</name>
    <dbReference type="NCBI Taxonomy" id="29290"/>
    <lineage>
        <taxon>Bacteria</taxon>
        <taxon>Pseudomonadati</taxon>
        <taxon>Nitrospirota</taxon>
        <taxon>Thermodesulfovibrionia</taxon>
        <taxon>Thermodesulfovibrionales</taxon>
        <taxon>Candidatus Magnetobacteriaceae</taxon>
        <taxon>Candidatus Magnetobacterium</taxon>
    </lineage>
</organism>
<reference evidence="2 3" key="1">
    <citation type="submission" date="2015-02" db="EMBL/GenBank/DDBJ databases">
        <title>Single-cell genomics of uncultivated deep-branching MTB reveals a conserved set of magnetosome genes.</title>
        <authorList>
            <person name="Kolinko S."/>
            <person name="Richter M."/>
            <person name="Glockner F.O."/>
            <person name="Brachmann A."/>
            <person name="Schuler D."/>
        </authorList>
    </citation>
    <scope>NUCLEOTIDE SEQUENCE [LARGE SCALE GENOMIC DNA]</scope>
    <source>
        <strain evidence="2">TM-1</strain>
    </source>
</reference>
<evidence type="ECO:0000313" key="3">
    <source>
        <dbReference type="Proteomes" id="UP000033423"/>
    </source>
</evidence>